<dbReference type="PROSITE" id="PS51257">
    <property type="entry name" value="PROKAR_LIPOPROTEIN"/>
    <property type="match status" value="1"/>
</dbReference>
<dbReference type="Pfam" id="PF07537">
    <property type="entry name" value="CamS"/>
    <property type="match status" value="1"/>
</dbReference>
<reference evidence="1 2" key="1">
    <citation type="submission" date="2017-06" db="EMBL/GenBank/DDBJ databases">
        <title>the draft geome sequence of Illustriluteabacillus marina B3227.</title>
        <authorList>
            <person name="He R.-H."/>
            <person name="Du Z.-J."/>
        </authorList>
    </citation>
    <scope>NUCLEOTIDE SEQUENCE [LARGE SCALE GENOMIC DNA]</scope>
    <source>
        <strain evidence="1 2">B3227</strain>
    </source>
</reference>
<dbReference type="OrthoDB" id="9795361at2"/>
<evidence type="ECO:0000313" key="1">
    <source>
        <dbReference type="EMBL" id="PKR76692.1"/>
    </source>
</evidence>
<dbReference type="InterPro" id="IPR011426">
    <property type="entry name" value="CamS"/>
</dbReference>
<dbReference type="CDD" id="cd13440">
    <property type="entry name" value="CamS_repeat_2"/>
    <property type="match status" value="1"/>
</dbReference>
<dbReference type="RefSeq" id="WP_101332442.1">
    <property type="nucleotide sequence ID" value="NZ_PJNH01000004.1"/>
</dbReference>
<sequence length="388" mass="44652">MRKFTIIFILTGFALAGCAPDYEQEDEVIQETDETMDEQRFIVPNNNLSEDNYSTILPYQPSAARGVITNQVANRYDIDELEQGLIRQSKDYFDTEEYLFQEGQYISGDEALNWIESNTLSDEQLQEYLVEPNPDVTMEALREGEEAGVWKPRILSHILEQNYLVRAEESRVELAGVSIGIAVKSQFTYQTEIGGPTYYGDIPEEYILEHGKEIADDILKKVRNKEALQEVPVVIALYKENERGAIKPGNFMQKTYVEPLDMTTNEWESVNEQYVLFPSNQAEEEYYEHAEMMQDFTNGVSDYFPNYIGVVGNGFYIDDELQELSINIPIEFQGKQEVVGFTQHIYGLIQEHFPNYFDVEVTVESPTKQESVITKDAGDEEPFVHIYQ</sequence>
<evidence type="ECO:0000313" key="2">
    <source>
        <dbReference type="Proteomes" id="UP000243524"/>
    </source>
</evidence>
<proteinExistence type="predicted"/>
<dbReference type="CDD" id="cd13441">
    <property type="entry name" value="CamS_repeat_1"/>
    <property type="match status" value="1"/>
</dbReference>
<comment type="caution">
    <text evidence="1">The sequence shown here is derived from an EMBL/GenBank/DDBJ whole genome shotgun (WGS) entry which is preliminary data.</text>
</comment>
<organism evidence="1 2">
    <name type="scientific">Halalkalibacillus sediminis</name>
    <dbReference type="NCBI Taxonomy" id="2018042"/>
    <lineage>
        <taxon>Bacteria</taxon>
        <taxon>Bacillati</taxon>
        <taxon>Bacillota</taxon>
        <taxon>Bacilli</taxon>
        <taxon>Bacillales</taxon>
        <taxon>Bacillaceae</taxon>
        <taxon>Halalkalibacillus</taxon>
    </lineage>
</organism>
<accession>A0A2I0QQS6</accession>
<dbReference type="PIRSF" id="PIRSF012509">
    <property type="entry name" value="CamS"/>
    <property type="match status" value="1"/>
</dbReference>
<gene>
    <name evidence="1" type="ORF">CEY16_12805</name>
</gene>
<dbReference type="AlphaFoldDB" id="A0A2I0QQS6"/>
<keyword evidence="2" id="KW-1185">Reference proteome</keyword>
<name>A0A2I0QQS6_9BACI</name>
<dbReference type="Gene3D" id="3.10.570.10">
    <property type="entry name" value="sex pheromone staph- cam373 precursor domain"/>
    <property type="match status" value="1"/>
</dbReference>
<evidence type="ECO:0008006" key="3">
    <source>
        <dbReference type="Google" id="ProtNLM"/>
    </source>
</evidence>
<dbReference type="Proteomes" id="UP000243524">
    <property type="component" value="Unassembled WGS sequence"/>
</dbReference>
<protein>
    <recommendedName>
        <fullName evidence="3">CamS family sex pheromone protein</fullName>
    </recommendedName>
</protein>
<dbReference type="EMBL" id="PJNH01000004">
    <property type="protein sequence ID" value="PKR76692.1"/>
    <property type="molecule type" value="Genomic_DNA"/>
</dbReference>